<proteinExistence type="predicted"/>
<name>A0A4T0WZL6_9ASCO</name>
<feature type="region of interest" description="Disordered" evidence="1">
    <location>
        <begin position="26"/>
        <end position="45"/>
    </location>
</feature>
<gene>
    <name evidence="2" type="ORF">CANINC_003644</name>
</gene>
<accession>A0A4T0WZL6</accession>
<evidence type="ECO:0000313" key="2">
    <source>
        <dbReference type="EMBL" id="TID19849.1"/>
    </source>
</evidence>
<comment type="caution">
    <text evidence="2">The sequence shown here is derived from an EMBL/GenBank/DDBJ whole genome shotgun (WGS) entry which is preliminary data.</text>
</comment>
<evidence type="ECO:0000256" key="1">
    <source>
        <dbReference type="SAM" id="MobiDB-lite"/>
    </source>
</evidence>
<keyword evidence="3" id="KW-1185">Reference proteome</keyword>
<reference evidence="2 3" key="1">
    <citation type="journal article" date="2019" name="Front. Genet.">
        <title>Whole-Genome Sequencing of the Opportunistic Yeast Pathogen Candida inconspicua Uncovers Its Hybrid Origin.</title>
        <authorList>
            <person name="Mixao V."/>
            <person name="Hansen A.P."/>
            <person name="Saus E."/>
            <person name="Boekhout T."/>
            <person name="Lass-Florl C."/>
            <person name="Gabaldon T."/>
        </authorList>
    </citation>
    <scope>NUCLEOTIDE SEQUENCE [LARGE SCALE GENOMIC DNA]</scope>
    <source>
        <strain evidence="2 3">CBS 180</strain>
    </source>
</reference>
<dbReference type="Proteomes" id="UP000307173">
    <property type="component" value="Unassembled WGS sequence"/>
</dbReference>
<sequence>MGSSASKPSRKFVKTLKGEHLNKLKKNIGNDHLKSTLNNTDEPHVFTKRPPKEMEQMGDADFFSGKNTLFEEAVLKGMVNVKDTKIQQNYDPNHESVRVLKNRSTIENQYKGLYVPKDADQPNIPARFLNEQEKKDYQDPEIRKRRLQKTGINSWGLIEAKSLTDLIIDYKVFGHENLIREAKKIDVNEANITRFKALIDSGMLTLPTHKVTLQENIDPESRQVKQKLVTVKDDWVNTIKEDLKKEKINNHESKPTSKKDREIFEQFKMLESLVSKSQITTKPVDGLTEETETVLNRPKKKLVKEVTKML</sequence>
<dbReference type="EMBL" id="SELW01000586">
    <property type="protein sequence ID" value="TID19849.1"/>
    <property type="molecule type" value="Genomic_DNA"/>
</dbReference>
<evidence type="ECO:0000313" key="3">
    <source>
        <dbReference type="Proteomes" id="UP000307173"/>
    </source>
</evidence>
<protein>
    <submittedName>
        <fullName evidence="2">Uncharacterized protein</fullName>
    </submittedName>
</protein>
<organism evidence="2 3">
    <name type="scientific">Pichia inconspicua</name>
    <dbReference type="NCBI Taxonomy" id="52247"/>
    <lineage>
        <taxon>Eukaryota</taxon>
        <taxon>Fungi</taxon>
        <taxon>Dikarya</taxon>
        <taxon>Ascomycota</taxon>
        <taxon>Saccharomycotina</taxon>
        <taxon>Pichiomycetes</taxon>
        <taxon>Pichiales</taxon>
        <taxon>Pichiaceae</taxon>
        <taxon>Pichia</taxon>
    </lineage>
</organism>
<dbReference type="AlphaFoldDB" id="A0A4T0WZL6"/>
<dbReference type="OrthoDB" id="3993984at2759"/>